<name>A0A7C5I4A4_UNCW3</name>
<keyword evidence="1" id="KW-1133">Transmembrane helix</keyword>
<protein>
    <submittedName>
        <fullName evidence="2">Uncharacterized protein</fullName>
    </submittedName>
</protein>
<dbReference type="Proteomes" id="UP000886014">
    <property type="component" value="Unassembled WGS sequence"/>
</dbReference>
<organism evidence="2">
    <name type="scientific">candidate division WOR-3 bacterium</name>
    <dbReference type="NCBI Taxonomy" id="2052148"/>
    <lineage>
        <taxon>Bacteria</taxon>
        <taxon>Bacteria division WOR-3</taxon>
    </lineage>
</organism>
<reference evidence="2" key="1">
    <citation type="journal article" date="2020" name="mSystems">
        <title>Genome- and Community-Level Interaction Insights into Carbon Utilization and Element Cycling Functions of Hydrothermarchaeota in Hydrothermal Sediment.</title>
        <authorList>
            <person name="Zhou Z."/>
            <person name="Liu Y."/>
            <person name="Xu W."/>
            <person name="Pan J."/>
            <person name="Luo Z.H."/>
            <person name="Li M."/>
        </authorList>
    </citation>
    <scope>NUCLEOTIDE SEQUENCE [LARGE SCALE GENOMIC DNA]</scope>
    <source>
        <strain evidence="2">HyVt-94</strain>
    </source>
</reference>
<comment type="caution">
    <text evidence="2">The sequence shown here is derived from an EMBL/GenBank/DDBJ whole genome shotgun (WGS) entry which is preliminary data.</text>
</comment>
<sequence length="473" mass="54921">MFLVRRVIVILILIIFALNLRVPGISISKHSIKIVGPEERVNLDEDADTIVFHRLPGSDTLQIFKRRGKIILLFNDTAEETVTIRHSPFTFSPSDTLFIPAENIKIKEIRINNKPIDYNMINLKDSVMIVVPLQYGDNKIFLSGLISGREIDTTLFCFRNRKFYKIAVISSRVSPFFKALRFYTYRHPEYKFKFYLMNHGVIIELNDFYVNKMRTVKHLEADFWVVYGLKALKNFPEIQEKCVLILSPEDGRYIKLDSFKIHFQDTIYTLKEAGIVWKNLNLKKVITRSSVLGNYPVAGISGNNIAILTIPDLWEIQKSSPLFLNRMLTTLFSYVAVPKIKLIQNLNKLYIILSPPPQENQYLKIKIDGKPYYGLLEFPGIIPLPELSPGDHQLFIEIRNNNTTLFSKDIDFSFQKKITSKVYEVEKINRIPSEGLYIKIGFIEARQNIIFILLAFSFIFLTWIFEKLQEVTS</sequence>
<keyword evidence="1" id="KW-0472">Membrane</keyword>
<feature type="transmembrane region" description="Helical" evidence="1">
    <location>
        <begin position="448"/>
        <end position="465"/>
    </location>
</feature>
<accession>A0A7C5I4A4</accession>
<dbReference type="AlphaFoldDB" id="A0A7C5I4A4"/>
<dbReference type="EMBL" id="DRTV01000072">
    <property type="protein sequence ID" value="HHF57964.1"/>
    <property type="molecule type" value="Genomic_DNA"/>
</dbReference>
<gene>
    <name evidence="2" type="ORF">ENL41_00895</name>
</gene>
<evidence type="ECO:0000256" key="1">
    <source>
        <dbReference type="SAM" id="Phobius"/>
    </source>
</evidence>
<proteinExistence type="predicted"/>
<keyword evidence="1" id="KW-0812">Transmembrane</keyword>
<evidence type="ECO:0000313" key="2">
    <source>
        <dbReference type="EMBL" id="HHF57964.1"/>
    </source>
</evidence>